<dbReference type="Gene3D" id="3.20.110.10">
    <property type="entry name" value="Glycoside hydrolase 38, N terminal domain"/>
    <property type="match status" value="1"/>
</dbReference>
<evidence type="ECO:0000313" key="6">
    <source>
        <dbReference type="EMBL" id="MCY9697393.1"/>
    </source>
</evidence>
<organism evidence="6 7">
    <name type="scientific">Paenibacillus alginolyticus</name>
    <dbReference type="NCBI Taxonomy" id="59839"/>
    <lineage>
        <taxon>Bacteria</taxon>
        <taxon>Bacillati</taxon>
        <taxon>Bacillota</taxon>
        <taxon>Bacilli</taxon>
        <taxon>Bacillales</taxon>
        <taxon>Paenibacillaceae</taxon>
        <taxon>Paenibacillus</taxon>
    </lineage>
</organism>
<name>A0ABT4GMF5_9BACL</name>
<dbReference type="EMBL" id="JAMDMX010000140">
    <property type="protein sequence ID" value="MCY9697393.1"/>
    <property type="molecule type" value="Genomic_DNA"/>
</dbReference>
<reference evidence="6 7" key="1">
    <citation type="submission" date="2022-05" db="EMBL/GenBank/DDBJ databases">
        <title>Genome Sequencing of Bee-Associated Microbes.</title>
        <authorList>
            <person name="Dunlap C."/>
        </authorList>
    </citation>
    <scope>NUCLEOTIDE SEQUENCE [LARGE SCALE GENOMIC DNA]</scope>
    <source>
        <strain evidence="6 7">NRRL B-14421</strain>
    </source>
</reference>
<dbReference type="CDD" id="cd10789">
    <property type="entry name" value="GH38N_AMII_ER_cytosolic"/>
    <property type="match status" value="1"/>
</dbReference>
<dbReference type="InterPro" id="IPR011682">
    <property type="entry name" value="Glyco_hydro_38_C"/>
</dbReference>
<dbReference type="InterPro" id="IPR011330">
    <property type="entry name" value="Glyco_hydro/deAcase_b/a-brl"/>
</dbReference>
<dbReference type="PANTHER" id="PTHR46017">
    <property type="entry name" value="ALPHA-MANNOSIDASE 2C1"/>
    <property type="match status" value="1"/>
</dbReference>
<keyword evidence="7" id="KW-1185">Reference proteome</keyword>
<keyword evidence="3" id="KW-0378">Hydrolase</keyword>
<proteinExistence type="inferred from homology"/>
<protein>
    <submittedName>
        <fullName evidence="6">Alpha-mannosidase</fullName>
    </submittedName>
</protein>
<dbReference type="InterPro" id="IPR028995">
    <property type="entry name" value="Glyco_hydro_57/38_cen_sf"/>
</dbReference>
<evidence type="ECO:0000256" key="1">
    <source>
        <dbReference type="ARBA" id="ARBA00009792"/>
    </source>
</evidence>
<comment type="caution">
    <text evidence="6">The sequence shown here is derived from an EMBL/GenBank/DDBJ whole genome shotgun (WGS) entry which is preliminary data.</text>
</comment>
<feature type="domain" description="Glycoside hydrolase family 38 central" evidence="5">
    <location>
        <begin position="521"/>
        <end position="599"/>
    </location>
</feature>
<dbReference type="InterPro" id="IPR037094">
    <property type="entry name" value="Glyco_hydro_38_cen_sf"/>
</dbReference>
<dbReference type="InterPro" id="IPR011013">
    <property type="entry name" value="Gal_mutarotase_sf_dom"/>
</dbReference>
<evidence type="ECO:0000256" key="2">
    <source>
        <dbReference type="ARBA" id="ARBA00022723"/>
    </source>
</evidence>
<dbReference type="RefSeq" id="WP_268618156.1">
    <property type="nucleotide sequence ID" value="NZ_JAMDMX010000140.1"/>
</dbReference>
<evidence type="ECO:0000256" key="4">
    <source>
        <dbReference type="ARBA" id="ARBA00023295"/>
    </source>
</evidence>
<dbReference type="Pfam" id="PF17677">
    <property type="entry name" value="Glyco_hydro38C2"/>
    <property type="match status" value="1"/>
</dbReference>
<dbReference type="SUPFAM" id="SSF74650">
    <property type="entry name" value="Galactose mutarotase-like"/>
    <property type="match status" value="1"/>
</dbReference>
<keyword evidence="4" id="KW-0326">Glycosidase</keyword>
<dbReference type="Gene3D" id="1.20.1270.50">
    <property type="entry name" value="Glycoside hydrolase family 38, central domain"/>
    <property type="match status" value="1"/>
</dbReference>
<dbReference type="SUPFAM" id="SSF88688">
    <property type="entry name" value="Families 57/38 glycoside transferase middle domain"/>
    <property type="match status" value="1"/>
</dbReference>
<dbReference type="Pfam" id="PF22907">
    <property type="entry name" value="Ams1-like_1st"/>
    <property type="match status" value="1"/>
</dbReference>
<dbReference type="SMART" id="SM00872">
    <property type="entry name" value="Alpha-mann_mid"/>
    <property type="match status" value="1"/>
</dbReference>
<dbReference type="Gene3D" id="2.70.98.30">
    <property type="entry name" value="Golgi alpha-mannosidase II, domain 4"/>
    <property type="match status" value="1"/>
</dbReference>
<evidence type="ECO:0000256" key="3">
    <source>
        <dbReference type="ARBA" id="ARBA00022801"/>
    </source>
</evidence>
<dbReference type="Proteomes" id="UP001527099">
    <property type="component" value="Unassembled WGS sequence"/>
</dbReference>
<dbReference type="InterPro" id="IPR041147">
    <property type="entry name" value="GH38_C"/>
</dbReference>
<dbReference type="Pfam" id="PF07748">
    <property type="entry name" value="Glyco_hydro_38C"/>
    <property type="match status" value="1"/>
</dbReference>
<dbReference type="InterPro" id="IPR054723">
    <property type="entry name" value="Ams1-like_N"/>
</dbReference>
<evidence type="ECO:0000259" key="5">
    <source>
        <dbReference type="SMART" id="SM00872"/>
    </source>
</evidence>
<dbReference type="Gene3D" id="2.60.40.2220">
    <property type="match status" value="1"/>
</dbReference>
<comment type="similarity">
    <text evidence="1">Belongs to the glycosyl hydrolase 38 family.</text>
</comment>
<dbReference type="InterPro" id="IPR015341">
    <property type="entry name" value="Glyco_hydro_38_cen"/>
</dbReference>
<evidence type="ECO:0000313" key="7">
    <source>
        <dbReference type="Proteomes" id="UP001527099"/>
    </source>
</evidence>
<dbReference type="Pfam" id="PF09261">
    <property type="entry name" value="Alpha-mann_mid"/>
    <property type="match status" value="1"/>
</dbReference>
<dbReference type="InterPro" id="IPR027291">
    <property type="entry name" value="Glyco_hydro_38_N_sf"/>
</dbReference>
<gene>
    <name evidence="6" type="ORF">M5X19_31725</name>
</gene>
<dbReference type="PANTHER" id="PTHR46017:SF1">
    <property type="entry name" value="ALPHA-MANNOSIDASE 2C1"/>
    <property type="match status" value="1"/>
</dbReference>
<dbReference type="InterPro" id="IPR000602">
    <property type="entry name" value="Glyco_hydro_38_N"/>
</dbReference>
<keyword evidence="2" id="KW-0479">Metal-binding</keyword>
<accession>A0ABT4GMF5</accession>
<dbReference type="Pfam" id="PF01074">
    <property type="entry name" value="Glyco_hydro_38N"/>
    <property type="match status" value="1"/>
</dbReference>
<sequence>MFFTIEKLGKRVQELEPFRYRDKLGLNGLRIKEEIDTRIGLYPDEGGEWKPIACGERWQGFDQYFWLAADVQIPEQWKGHKMLGYFDMGVSGREGISGFESLLFVNGAPYQGLDTNHKEVFLDPKLAGSSVALRFRMWTGLNGYNPSTAPIEYTIKRLELCWLDEPTDDLYFTAKAVLQTLKVLNENQPEFHTLLKMLDRAFLCIDWSRPGSDAFYRSVQEAANRFREQLQNEPKTHAVVVQCIGHTHIDVAWLWRLEHTREKAARSFSTVLRLMEQYPEYVFLQTQPQLYEYLQQDYPELYEQIRKRAAEGQWEAGGAMWLEADCNLSSGESLVRHILYGTRFLQKEFGVNCTYLWLPDVFGYSWSLPQILKKSGISTFMTTKISWNQYNRMPNDTFVWRGIDGSEIITHFITTPDPGRMENGAFFYTYNGGITADSVQGIWDGYRDKGLNQKLLLAYGYGDGGGGVNREMLEMRRRLSELPGLPQVTTGRADQYFAELEQTVRDTDQYVHTWDGELYLELHRGTYTSQAYNKRMNRKLELLYRDTEFMQVLGGVCNQSFVPSTALNQGWKIILRNQFHDIIPGSSIREVYEDSRVEYNEALEIAEQSREEAAHFILEQQERSWTVFNSASWTRSDHVWIPFTQADEQGRWLRDSGEICPSQRTVEGWLVYVTNLPSMGFAAIRYEKTAVSQATMAEAVSFYSLAQGIETPFYILQWNNHGQLTRIYDKQAVREVLKAQEAGNVFEVFEDKPKSRHEAWDIDLYYLEKRRVIDNCTQVQIVEIGPLRAVVQFSWTYMDSELTQKMVLYADNRRIDFETKVEWHEQRQLLKVAFPVDIRSTEATYDIQFGNVKRPTHWNTSWDYARFETVGHQWADLSERGYGISLMNDCKYGYDIKDHLMRLTLIKSAMVPDPTADQGEHIFCYSLYPHQGDWFAGKTVQAAWHLNSPLIALRGLPVKDAGSLFSVNADHVCVDAVKLAEDGEGFIVRMHEYGGARGPMKLASEWSEFHWQETDMLENPLPGEGLSGQGSIQCDIGAYEIKTFRIQF</sequence>
<dbReference type="SUPFAM" id="SSF88713">
    <property type="entry name" value="Glycoside hydrolase/deacetylase"/>
    <property type="match status" value="1"/>
</dbReference>